<name>A0A3A9YTQ9_9ACTN</name>
<comment type="caution">
    <text evidence="1">The sequence shown here is derived from an EMBL/GenBank/DDBJ whole genome shotgun (WGS) entry which is preliminary data.</text>
</comment>
<sequence>MVGAVEFVVRGPVRLGDVPGVCARFAGAVRRSGAARAVVDLAALDGAGPAAIETVARLRLTATRLRCALAYRNVGEELYGLLAALGLAELLGGCGLGEVAGQAEQREEAGGVEEGVDPGDAAA</sequence>
<accession>A0A3A9YTQ9</accession>
<proteinExistence type="predicted"/>
<dbReference type="Gene3D" id="3.30.750.24">
    <property type="entry name" value="STAS domain"/>
    <property type="match status" value="1"/>
</dbReference>
<keyword evidence="2" id="KW-1185">Reference proteome</keyword>
<protein>
    <submittedName>
        <fullName evidence="1">Sulfate transporter</fullName>
    </submittedName>
</protein>
<gene>
    <name evidence="1" type="ORF">D7294_21555</name>
</gene>
<organism evidence="1 2">
    <name type="scientific">Streptomyces hoynatensis</name>
    <dbReference type="NCBI Taxonomy" id="1141874"/>
    <lineage>
        <taxon>Bacteria</taxon>
        <taxon>Bacillati</taxon>
        <taxon>Actinomycetota</taxon>
        <taxon>Actinomycetes</taxon>
        <taxon>Kitasatosporales</taxon>
        <taxon>Streptomycetaceae</taxon>
        <taxon>Streptomyces</taxon>
    </lineage>
</organism>
<dbReference type="Proteomes" id="UP000272474">
    <property type="component" value="Unassembled WGS sequence"/>
</dbReference>
<dbReference type="AlphaFoldDB" id="A0A3A9YTQ9"/>
<evidence type="ECO:0000313" key="2">
    <source>
        <dbReference type="Proteomes" id="UP000272474"/>
    </source>
</evidence>
<evidence type="ECO:0000313" key="1">
    <source>
        <dbReference type="EMBL" id="RKN39169.1"/>
    </source>
</evidence>
<reference evidence="1 2" key="1">
    <citation type="journal article" date="2014" name="Int. J. Syst. Evol. Microbiol.">
        <title>Streptomyces hoynatensis sp. nov., isolated from deep marine sediment.</title>
        <authorList>
            <person name="Veyisoglu A."/>
            <person name="Sahin N."/>
        </authorList>
    </citation>
    <scope>NUCLEOTIDE SEQUENCE [LARGE SCALE GENOMIC DNA]</scope>
    <source>
        <strain evidence="1 2">KCTC 29097</strain>
    </source>
</reference>
<dbReference type="InterPro" id="IPR036513">
    <property type="entry name" value="STAS_dom_sf"/>
</dbReference>
<dbReference type="EMBL" id="RBAL01000014">
    <property type="protein sequence ID" value="RKN39169.1"/>
    <property type="molecule type" value="Genomic_DNA"/>
</dbReference>